<keyword evidence="1" id="KW-0175">Coiled coil</keyword>
<name>A0A1E3PDA7_WICAA</name>
<dbReference type="Gene3D" id="2.20.70.10">
    <property type="match status" value="2"/>
</dbReference>
<evidence type="ECO:0000256" key="1">
    <source>
        <dbReference type="SAM" id="Coils"/>
    </source>
</evidence>
<dbReference type="GO" id="GO:0005685">
    <property type="term" value="C:U1 snRNP"/>
    <property type="evidence" value="ECO:0007669"/>
    <property type="project" value="EnsemblFungi"/>
</dbReference>
<feature type="coiled-coil region" evidence="1">
    <location>
        <begin position="318"/>
        <end position="360"/>
    </location>
</feature>
<dbReference type="InterPro" id="IPR002713">
    <property type="entry name" value="FF_domain"/>
</dbReference>
<sequence>WKEAKDDNGKVYYYNSETKATTWEKPKELYTLLEKVLDKSDWKQTTAEGGRVYYYNSKTQQSVWEIPEEIQSQVDLLEKNENSDKDGSFDVSISITNDGNGIRSIIDPNEKYHSESPLFVKQVNVNSQKEAEDIFIEMLREHEVDATWSFSKIMDFFIKDPRYWVVEDSLEKKRIFETYLNNRTKEELFKENNSIEKFKEAFLGLIRNNKKIKYYTRWKTARRLIQDEPIYAHSVISEKIKRQTFQEYVDGLRKDHESNEEKLREQALIELNEYFKTMNLNLSSNWENTLKSIKSDARFEQNKHFQVLNQVDLINVYIENMKLLQKDYEDRIKKAASANYRNDRKARDEYRNLLAELKETGLLRADSKWPEVYSLIKEDDRFVGLLGRNGSNPIELFWDVIDEEELLVRAKKDIVDQLLLHNNFVIKDDVDLEEQKTKLIEILRKDQQTKEYDEDTVDMIYDRILKQIKEQREKDKFAYERKIRRLQEEFRSFLRKFENPKITIETSWDEIKPKISQSPEYLALPDEQTRLIAFEKFINRLKEKRIEIEASKE</sequence>
<dbReference type="SUPFAM" id="SSF81698">
    <property type="entry name" value="FF domain"/>
    <property type="match status" value="4"/>
</dbReference>
<dbReference type="AlphaFoldDB" id="A0A1E3PDA7"/>
<dbReference type="Pfam" id="PF01846">
    <property type="entry name" value="FF"/>
    <property type="match status" value="4"/>
</dbReference>
<feature type="non-terminal residue" evidence="4">
    <location>
        <position position="553"/>
    </location>
</feature>
<dbReference type="Pfam" id="PF00397">
    <property type="entry name" value="WW"/>
    <property type="match status" value="2"/>
</dbReference>
<protein>
    <recommendedName>
        <fullName evidence="6">Pre-mRNA-processing protein PRP40</fullName>
    </recommendedName>
</protein>
<feature type="domain" description="WW" evidence="2">
    <location>
        <begin position="40"/>
        <end position="69"/>
    </location>
</feature>
<dbReference type="CDD" id="cd00201">
    <property type="entry name" value="WW"/>
    <property type="match status" value="2"/>
</dbReference>
<organism evidence="4 5">
    <name type="scientific">Wickerhamomyces anomalus (strain ATCC 58044 / CBS 1984 / NCYC 433 / NRRL Y-366-8)</name>
    <name type="common">Yeast</name>
    <name type="synonym">Hansenula anomala</name>
    <dbReference type="NCBI Taxonomy" id="683960"/>
    <lineage>
        <taxon>Eukaryota</taxon>
        <taxon>Fungi</taxon>
        <taxon>Dikarya</taxon>
        <taxon>Ascomycota</taxon>
        <taxon>Saccharomycotina</taxon>
        <taxon>Saccharomycetes</taxon>
        <taxon>Phaffomycetales</taxon>
        <taxon>Wickerhamomycetaceae</taxon>
        <taxon>Wickerhamomyces</taxon>
    </lineage>
</organism>
<gene>
    <name evidence="4" type="ORF">WICANDRAFT_15070</name>
</gene>
<dbReference type="PROSITE" id="PS50020">
    <property type="entry name" value="WW_DOMAIN_2"/>
    <property type="match status" value="2"/>
</dbReference>
<dbReference type="InterPro" id="IPR001202">
    <property type="entry name" value="WW_dom"/>
</dbReference>
<evidence type="ECO:0008006" key="6">
    <source>
        <dbReference type="Google" id="ProtNLM"/>
    </source>
</evidence>
<dbReference type="GO" id="GO:0071004">
    <property type="term" value="C:U2-type prespliceosome"/>
    <property type="evidence" value="ECO:0007669"/>
    <property type="project" value="EnsemblFungi"/>
</dbReference>
<feature type="domain" description="FF" evidence="3">
    <location>
        <begin position="341"/>
        <end position="403"/>
    </location>
</feature>
<dbReference type="STRING" id="683960.A0A1E3PDA7"/>
<dbReference type="InterPro" id="IPR036517">
    <property type="entry name" value="FF_domain_sf"/>
</dbReference>
<feature type="domain" description="FF" evidence="3">
    <location>
        <begin position="195"/>
        <end position="251"/>
    </location>
</feature>
<dbReference type="PANTHER" id="PTHR11864">
    <property type="entry name" value="PRE-MRNA-PROCESSING PROTEIN PRP40"/>
    <property type="match status" value="1"/>
</dbReference>
<dbReference type="Proteomes" id="UP000094112">
    <property type="component" value="Unassembled WGS sequence"/>
</dbReference>
<dbReference type="OrthoDB" id="187617at2759"/>
<dbReference type="GO" id="GO:0003723">
    <property type="term" value="F:RNA binding"/>
    <property type="evidence" value="ECO:0007669"/>
    <property type="project" value="EnsemblFungi"/>
</dbReference>
<feature type="domain" description="WW" evidence="2">
    <location>
        <begin position="1"/>
        <end position="28"/>
    </location>
</feature>
<dbReference type="Gene3D" id="1.10.10.440">
    <property type="entry name" value="FF domain"/>
    <property type="match status" value="4"/>
</dbReference>
<dbReference type="GO" id="GO:0045292">
    <property type="term" value="P:mRNA cis splicing, via spliceosome"/>
    <property type="evidence" value="ECO:0007669"/>
    <property type="project" value="InterPro"/>
</dbReference>
<dbReference type="SMART" id="SM00441">
    <property type="entry name" value="FF"/>
    <property type="match status" value="5"/>
</dbReference>
<dbReference type="SUPFAM" id="SSF51045">
    <property type="entry name" value="WW domain"/>
    <property type="match status" value="2"/>
</dbReference>
<feature type="domain" description="FF" evidence="3">
    <location>
        <begin position="483"/>
        <end position="540"/>
    </location>
</feature>
<evidence type="ECO:0000313" key="5">
    <source>
        <dbReference type="Proteomes" id="UP000094112"/>
    </source>
</evidence>
<evidence type="ECO:0000259" key="2">
    <source>
        <dbReference type="PROSITE" id="PS50020"/>
    </source>
</evidence>
<feature type="domain" description="FF" evidence="3">
    <location>
        <begin position="128"/>
        <end position="182"/>
    </location>
</feature>
<dbReference type="SMART" id="SM00456">
    <property type="entry name" value="WW"/>
    <property type="match status" value="2"/>
</dbReference>
<dbReference type="InterPro" id="IPR039726">
    <property type="entry name" value="Prp40-like"/>
</dbReference>
<feature type="non-terminal residue" evidence="4">
    <location>
        <position position="1"/>
    </location>
</feature>
<proteinExistence type="predicted"/>
<accession>A0A1E3PDA7</accession>
<evidence type="ECO:0000313" key="4">
    <source>
        <dbReference type="EMBL" id="ODQ62932.1"/>
    </source>
</evidence>
<keyword evidence="5" id="KW-1185">Reference proteome</keyword>
<dbReference type="InterPro" id="IPR036020">
    <property type="entry name" value="WW_dom_sf"/>
</dbReference>
<dbReference type="PANTHER" id="PTHR11864:SF0">
    <property type="entry name" value="PRP40 PRE-MRNA PROCESSING FACTOR 40 HOMOLOG A (YEAST)"/>
    <property type="match status" value="1"/>
</dbReference>
<dbReference type="PROSITE" id="PS51676">
    <property type="entry name" value="FF"/>
    <property type="match status" value="4"/>
</dbReference>
<dbReference type="PROSITE" id="PS01159">
    <property type="entry name" value="WW_DOMAIN_1"/>
    <property type="match status" value="1"/>
</dbReference>
<dbReference type="RefSeq" id="XP_019042139.1">
    <property type="nucleotide sequence ID" value="XM_019180629.1"/>
</dbReference>
<reference evidence="4 5" key="1">
    <citation type="journal article" date="2016" name="Proc. Natl. Acad. Sci. U.S.A.">
        <title>Comparative genomics of biotechnologically important yeasts.</title>
        <authorList>
            <person name="Riley R."/>
            <person name="Haridas S."/>
            <person name="Wolfe K.H."/>
            <person name="Lopes M.R."/>
            <person name="Hittinger C.T."/>
            <person name="Goeker M."/>
            <person name="Salamov A.A."/>
            <person name="Wisecaver J.H."/>
            <person name="Long T.M."/>
            <person name="Calvey C.H."/>
            <person name="Aerts A.L."/>
            <person name="Barry K.W."/>
            <person name="Choi C."/>
            <person name="Clum A."/>
            <person name="Coughlan A.Y."/>
            <person name="Deshpande S."/>
            <person name="Douglass A.P."/>
            <person name="Hanson S.J."/>
            <person name="Klenk H.-P."/>
            <person name="LaButti K.M."/>
            <person name="Lapidus A."/>
            <person name="Lindquist E.A."/>
            <person name="Lipzen A.M."/>
            <person name="Meier-Kolthoff J.P."/>
            <person name="Ohm R.A."/>
            <person name="Otillar R.P."/>
            <person name="Pangilinan J.L."/>
            <person name="Peng Y."/>
            <person name="Rokas A."/>
            <person name="Rosa C.A."/>
            <person name="Scheuner C."/>
            <person name="Sibirny A.A."/>
            <person name="Slot J.C."/>
            <person name="Stielow J.B."/>
            <person name="Sun H."/>
            <person name="Kurtzman C.P."/>
            <person name="Blackwell M."/>
            <person name="Grigoriev I.V."/>
            <person name="Jeffries T.W."/>
        </authorList>
    </citation>
    <scope>NUCLEOTIDE SEQUENCE [LARGE SCALE GENOMIC DNA]</scope>
    <source>
        <strain evidence="5">ATCC 58044 / CBS 1984 / NCYC 433 / NRRL Y-366-8</strain>
    </source>
</reference>
<evidence type="ECO:0000259" key="3">
    <source>
        <dbReference type="PROSITE" id="PS51676"/>
    </source>
</evidence>
<dbReference type="EMBL" id="KV454208">
    <property type="protein sequence ID" value="ODQ62932.1"/>
    <property type="molecule type" value="Genomic_DNA"/>
</dbReference>
<dbReference type="GeneID" id="30197875"/>